<name>A0A0F9UWF2_9ZZZZ</name>
<evidence type="ECO:0000313" key="1">
    <source>
        <dbReference type="EMBL" id="KKN96094.1"/>
    </source>
</evidence>
<dbReference type="EMBL" id="LAZR01000066">
    <property type="protein sequence ID" value="KKN96094.1"/>
    <property type="molecule type" value="Genomic_DNA"/>
</dbReference>
<reference evidence="1" key="1">
    <citation type="journal article" date="2015" name="Nature">
        <title>Complex archaea that bridge the gap between prokaryotes and eukaryotes.</title>
        <authorList>
            <person name="Spang A."/>
            <person name="Saw J.H."/>
            <person name="Jorgensen S.L."/>
            <person name="Zaremba-Niedzwiedzka K."/>
            <person name="Martijn J."/>
            <person name="Lind A.E."/>
            <person name="van Eijk R."/>
            <person name="Schleper C."/>
            <person name="Guy L."/>
            <person name="Ettema T.J."/>
        </authorList>
    </citation>
    <scope>NUCLEOTIDE SEQUENCE</scope>
</reference>
<gene>
    <name evidence="1" type="ORF">LCGC14_0170230</name>
</gene>
<comment type="caution">
    <text evidence="1">The sequence shown here is derived from an EMBL/GenBank/DDBJ whole genome shotgun (WGS) entry which is preliminary data.</text>
</comment>
<sequence>MVAGRASALPLPHAAHVYVHKPVVWIDANPANTDRKRKPVQGGDIHSWDSDVSGVPVYML</sequence>
<protein>
    <submittedName>
        <fullName evidence="1">Uncharacterized protein</fullName>
    </submittedName>
</protein>
<dbReference type="AlphaFoldDB" id="A0A0F9UWF2"/>
<proteinExistence type="predicted"/>
<accession>A0A0F9UWF2</accession>
<organism evidence="1">
    <name type="scientific">marine sediment metagenome</name>
    <dbReference type="NCBI Taxonomy" id="412755"/>
    <lineage>
        <taxon>unclassified sequences</taxon>
        <taxon>metagenomes</taxon>
        <taxon>ecological metagenomes</taxon>
    </lineage>
</organism>